<accession>A0A0F9KJ90</accession>
<dbReference type="AlphaFoldDB" id="A0A0F9KJ90"/>
<keyword evidence="1" id="KW-0812">Transmembrane</keyword>
<sequence length="65" mass="7351">MANSICTKCDNNHFELKEVSPRDSEFILYFVQCTSCGGVIGVIDFYNIGELIHQLAKQLNVSLKR</sequence>
<reference evidence="2" key="1">
    <citation type="journal article" date="2015" name="Nature">
        <title>Complex archaea that bridge the gap between prokaryotes and eukaryotes.</title>
        <authorList>
            <person name="Spang A."/>
            <person name="Saw J.H."/>
            <person name="Jorgensen S.L."/>
            <person name="Zaremba-Niedzwiedzka K."/>
            <person name="Martijn J."/>
            <person name="Lind A.E."/>
            <person name="van Eijk R."/>
            <person name="Schleper C."/>
            <person name="Guy L."/>
            <person name="Ettema T.J."/>
        </authorList>
    </citation>
    <scope>NUCLEOTIDE SEQUENCE</scope>
</reference>
<gene>
    <name evidence="2" type="ORF">LCGC14_1696520</name>
</gene>
<keyword evidence="1" id="KW-1133">Transmembrane helix</keyword>
<name>A0A0F9KJ90_9ZZZZ</name>
<feature type="transmembrane region" description="Helical" evidence="1">
    <location>
        <begin position="26"/>
        <end position="48"/>
    </location>
</feature>
<evidence type="ECO:0000256" key="1">
    <source>
        <dbReference type="SAM" id="Phobius"/>
    </source>
</evidence>
<keyword evidence="1" id="KW-0472">Membrane</keyword>
<proteinExistence type="predicted"/>
<comment type="caution">
    <text evidence="2">The sequence shown here is derived from an EMBL/GenBank/DDBJ whole genome shotgun (WGS) entry which is preliminary data.</text>
</comment>
<dbReference type="EMBL" id="LAZR01014917">
    <property type="protein sequence ID" value="KKM15395.1"/>
    <property type="molecule type" value="Genomic_DNA"/>
</dbReference>
<protein>
    <submittedName>
        <fullName evidence="2">Uncharacterized protein</fullName>
    </submittedName>
</protein>
<organism evidence="2">
    <name type="scientific">marine sediment metagenome</name>
    <dbReference type="NCBI Taxonomy" id="412755"/>
    <lineage>
        <taxon>unclassified sequences</taxon>
        <taxon>metagenomes</taxon>
        <taxon>ecological metagenomes</taxon>
    </lineage>
</organism>
<evidence type="ECO:0000313" key="2">
    <source>
        <dbReference type="EMBL" id="KKM15395.1"/>
    </source>
</evidence>